<dbReference type="SUPFAM" id="SSF46785">
    <property type="entry name" value="Winged helix' DNA-binding domain"/>
    <property type="match status" value="1"/>
</dbReference>
<dbReference type="Proteomes" id="UP000673691">
    <property type="component" value="Unassembled WGS sequence"/>
</dbReference>
<dbReference type="Pfam" id="PF10557">
    <property type="entry name" value="Cullin_Nedd8"/>
    <property type="match status" value="1"/>
</dbReference>
<evidence type="ECO:0000259" key="2">
    <source>
        <dbReference type="PROSITE" id="PS50069"/>
    </source>
</evidence>
<name>A0A8H7ZSM0_9FUNG</name>
<feature type="domain" description="Cullin family profile" evidence="2">
    <location>
        <begin position="1"/>
        <end position="48"/>
    </location>
</feature>
<evidence type="ECO:0000256" key="1">
    <source>
        <dbReference type="PROSITE-ProRule" id="PRU00330"/>
    </source>
</evidence>
<dbReference type="InterPro" id="IPR045093">
    <property type="entry name" value="Cullin"/>
</dbReference>
<dbReference type="Gene3D" id="3.30.230.130">
    <property type="entry name" value="Cullin, Chain C, Domain 2"/>
    <property type="match status" value="1"/>
</dbReference>
<dbReference type="InterPro" id="IPR016158">
    <property type="entry name" value="Cullin_homology"/>
</dbReference>
<dbReference type="Pfam" id="PF26557">
    <property type="entry name" value="Cullin_AB"/>
    <property type="match status" value="1"/>
</dbReference>
<dbReference type="AlphaFoldDB" id="A0A8H7ZSM0"/>
<reference evidence="3 4" key="1">
    <citation type="journal article" name="Sci. Rep.">
        <title>Genome-scale phylogenetic analyses confirm Olpidium as the closest living zoosporic fungus to the non-flagellated, terrestrial fungi.</title>
        <authorList>
            <person name="Chang Y."/>
            <person name="Rochon D."/>
            <person name="Sekimoto S."/>
            <person name="Wang Y."/>
            <person name="Chovatia M."/>
            <person name="Sandor L."/>
            <person name="Salamov A."/>
            <person name="Grigoriev I.V."/>
            <person name="Stajich J.E."/>
            <person name="Spatafora J.W."/>
        </authorList>
    </citation>
    <scope>NUCLEOTIDE SEQUENCE [LARGE SCALE GENOMIC DNA]</scope>
    <source>
        <strain evidence="3">S191</strain>
    </source>
</reference>
<dbReference type="PANTHER" id="PTHR11932">
    <property type="entry name" value="CULLIN"/>
    <property type="match status" value="1"/>
</dbReference>
<gene>
    <name evidence="3" type="ORF">BJ554DRAFT_851</name>
</gene>
<dbReference type="GO" id="GO:0006511">
    <property type="term" value="P:ubiquitin-dependent protein catabolic process"/>
    <property type="evidence" value="ECO:0007669"/>
    <property type="project" value="InterPro"/>
</dbReference>
<feature type="non-terminal residue" evidence="3">
    <location>
        <position position="174"/>
    </location>
</feature>
<comment type="caution">
    <text evidence="3">The sequence shown here is derived from an EMBL/GenBank/DDBJ whole genome shotgun (WGS) entry which is preliminary data.</text>
</comment>
<dbReference type="SMART" id="SM00884">
    <property type="entry name" value="Cullin_Nedd8"/>
    <property type="match status" value="1"/>
</dbReference>
<dbReference type="Gene3D" id="1.10.10.10">
    <property type="entry name" value="Winged helix-like DNA-binding domain superfamily/Winged helix DNA-binding domain"/>
    <property type="match status" value="1"/>
</dbReference>
<dbReference type="SUPFAM" id="SSF75632">
    <property type="entry name" value="Cullin homology domain"/>
    <property type="match status" value="1"/>
</dbReference>
<dbReference type="InterPro" id="IPR019559">
    <property type="entry name" value="Cullin_neddylation_domain"/>
</dbReference>
<sequence>MVILLLFNKTDSLSYKVRVKLRFASHGQIQEETEISDADLRRNLQSLACAKYKVLVKEPKGREVSEGDTFSFNSAFQSPLARLKIQTVASRPETEAEIRDTRDRVDEARKHMVEAAIVRVMKARKTMDHNNLVAEVTRQLQARFQPNPAMIKKRIEALIEREYLERQLADRSVL</sequence>
<dbReference type="GO" id="GO:0031625">
    <property type="term" value="F:ubiquitin protein ligase binding"/>
    <property type="evidence" value="ECO:0007669"/>
    <property type="project" value="InterPro"/>
</dbReference>
<comment type="similarity">
    <text evidence="1">Belongs to the cullin family.</text>
</comment>
<evidence type="ECO:0000313" key="4">
    <source>
        <dbReference type="Proteomes" id="UP000673691"/>
    </source>
</evidence>
<organism evidence="3 4">
    <name type="scientific">Olpidium bornovanus</name>
    <dbReference type="NCBI Taxonomy" id="278681"/>
    <lineage>
        <taxon>Eukaryota</taxon>
        <taxon>Fungi</taxon>
        <taxon>Fungi incertae sedis</taxon>
        <taxon>Olpidiomycota</taxon>
        <taxon>Olpidiomycotina</taxon>
        <taxon>Olpidiomycetes</taxon>
        <taxon>Olpidiales</taxon>
        <taxon>Olpidiaceae</taxon>
        <taxon>Olpidium</taxon>
    </lineage>
</organism>
<dbReference type="InterPro" id="IPR036388">
    <property type="entry name" value="WH-like_DNA-bd_sf"/>
</dbReference>
<evidence type="ECO:0000313" key="3">
    <source>
        <dbReference type="EMBL" id="KAG5458848.1"/>
    </source>
</evidence>
<dbReference type="PROSITE" id="PS50069">
    <property type="entry name" value="CULLIN_2"/>
    <property type="match status" value="1"/>
</dbReference>
<dbReference type="FunFam" id="1.10.10.10:FF:000091">
    <property type="entry name" value="Cullin 3"/>
    <property type="match status" value="1"/>
</dbReference>
<dbReference type="InterPro" id="IPR036390">
    <property type="entry name" value="WH_DNA-bd_sf"/>
</dbReference>
<protein>
    <submittedName>
        <fullName evidence="3">Cullin protein neddylation domain-containing protein</fullName>
    </submittedName>
</protein>
<dbReference type="OrthoDB" id="27073at2759"/>
<accession>A0A8H7ZSM0</accession>
<dbReference type="InterPro" id="IPR036317">
    <property type="entry name" value="Cullin_homology_sf"/>
</dbReference>
<keyword evidence="4" id="KW-1185">Reference proteome</keyword>
<proteinExistence type="inferred from homology"/>
<dbReference type="InterPro" id="IPR059120">
    <property type="entry name" value="Cullin-like_AB"/>
</dbReference>
<dbReference type="EMBL" id="JAEFCI010007808">
    <property type="protein sequence ID" value="KAG5458848.1"/>
    <property type="molecule type" value="Genomic_DNA"/>
</dbReference>